<evidence type="ECO:0000313" key="4">
    <source>
        <dbReference type="EMBL" id="NEX63394.1"/>
    </source>
</evidence>
<name>A0A6B3SRS5_9BURK</name>
<dbReference type="InterPro" id="IPR055397">
    <property type="entry name" value="TraK_C"/>
</dbReference>
<dbReference type="Proteomes" id="UP000482155">
    <property type="component" value="Unassembled WGS sequence"/>
</dbReference>
<sequence>MKTTKLRFPLLATVLLAFGLAQAQTPAAPPQPTFTVTFGTAAPANQPAAQPISITRPALPTGAAVASAAPTAAAAAASDRSSAPADAPARTELQKLTEGRFPSPPKPSTPKELTTAAPEVIAVRHGVTARIEVSDSAPNLISTPFRKPRVVDIDKIAQARPLGSDVFVLPSRETTIFIKDTAQANSPTIGLHLVPQRRPGRAINLVMDGGIPADRRETTDWGTKPSDYIDGIRSTMKSAVMGEVPSGFTEGPLSAPMAVSGAIAATPVKRYAGSDADIYRYRLVNKGTAMVTLTEEAFASDRVKAVTIYPNLAIDAGQSTEVFIMFAKEDAE</sequence>
<evidence type="ECO:0000259" key="3">
    <source>
        <dbReference type="Pfam" id="PF23536"/>
    </source>
</evidence>
<reference evidence="4 5" key="1">
    <citation type="submission" date="2020-02" db="EMBL/GenBank/DDBJ databases">
        <authorList>
            <person name="Kim M.K."/>
        </authorList>
    </citation>
    <scope>NUCLEOTIDE SEQUENCE [LARGE SCALE GENOMIC DNA]</scope>
    <source>
        <strain evidence="4 5">17J57-3</strain>
    </source>
</reference>
<accession>A0A6B3SRS5</accession>
<feature type="domain" description="TraK C-terminal" evidence="3">
    <location>
        <begin position="223"/>
        <end position="324"/>
    </location>
</feature>
<evidence type="ECO:0000313" key="5">
    <source>
        <dbReference type="Proteomes" id="UP000482155"/>
    </source>
</evidence>
<comment type="caution">
    <text evidence="4">The sequence shown here is derived from an EMBL/GenBank/DDBJ whole genome shotgun (WGS) entry which is preliminary data.</text>
</comment>
<dbReference type="EMBL" id="JAAIVB010000069">
    <property type="protein sequence ID" value="NEX63394.1"/>
    <property type="molecule type" value="Genomic_DNA"/>
</dbReference>
<dbReference type="RefSeq" id="WP_163967219.1">
    <property type="nucleotide sequence ID" value="NZ_JAAIVB010000069.1"/>
</dbReference>
<protein>
    <recommendedName>
        <fullName evidence="3">TraK C-terminal domain-containing protein</fullName>
    </recommendedName>
</protein>
<organism evidence="4 5">
    <name type="scientific">Noviherbaspirillum galbum</name>
    <dbReference type="NCBI Taxonomy" id="2709383"/>
    <lineage>
        <taxon>Bacteria</taxon>
        <taxon>Pseudomonadati</taxon>
        <taxon>Pseudomonadota</taxon>
        <taxon>Betaproteobacteria</taxon>
        <taxon>Burkholderiales</taxon>
        <taxon>Oxalobacteraceae</taxon>
        <taxon>Noviherbaspirillum</taxon>
    </lineage>
</organism>
<evidence type="ECO:0000256" key="2">
    <source>
        <dbReference type="SAM" id="SignalP"/>
    </source>
</evidence>
<keyword evidence="5" id="KW-1185">Reference proteome</keyword>
<evidence type="ECO:0000256" key="1">
    <source>
        <dbReference type="SAM" id="MobiDB-lite"/>
    </source>
</evidence>
<dbReference type="Pfam" id="PF23536">
    <property type="entry name" value="TraK_C"/>
    <property type="match status" value="1"/>
</dbReference>
<proteinExistence type="predicted"/>
<keyword evidence="2" id="KW-0732">Signal</keyword>
<dbReference type="AlphaFoldDB" id="A0A6B3SRS5"/>
<feature type="region of interest" description="Disordered" evidence="1">
    <location>
        <begin position="94"/>
        <end position="114"/>
    </location>
</feature>
<feature type="chain" id="PRO_5025376452" description="TraK C-terminal domain-containing protein" evidence="2">
    <location>
        <begin position="24"/>
        <end position="332"/>
    </location>
</feature>
<feature type="signal peptide" evidence="2">
    <location>
        <begin position="1"/>
        <end position="23"/>
    </location>
</feature>
<gene>
    <name evidence="4" type="ORF">G3574_20140</name>
</gene>